<feature type="compositionally biased region" description="Polar residues" evidence="1">
    <location>
        <begin position="19"/>
        <end position="44"/>
    </location>
</feature>
<dbReference type="AlphaFoldDB" id="A0A137PIP2"/>
<organism evidence="2 3">
    <name type="scientific">Conidiobolus coronatus (strain ATCC 28846 / CBS 209.66 / NRRL 28638)</name>
    <name type="common">Delacroixia coronata</name>
    <dbReference type="NCBI Taxonomy" id="796925"/>
    <lineage>
        <taxon>Eukaryota</taxon>
        <taxon>Fungi</taxon>
        <taxon>Fungi incertae sedis</taxon>
        <taxon>Zoopagomycota</taxon>
        <taxon>Entomophthoromycotina</taxon>
        <taxon>Entomophthoromycetes</taxon>
        <taxon>Entomophthorales</taxon>
        <taxon>Ancylistaceae</taxon>
        <taxon>Conidiobolus</taxon>
    </lineage>
</organism>
<feature type="region of interest" description="Disordered" evidence="1">
    <location>
        <begin position="134"/>
        <end position="174"/>
    </location>
</feature>
<dbReference type="Proteomes" id="UP000070444">
    <property type="component" value="Unassembled WGS sequence"/>
</dbReference>
<gene>
    <name evidence="2" type="ORF">CONCODRAFT_127366</name>
</gene>
<feature type="region of interest" description="Disordered" evidence="1">
    <location>
        <begin position="19"/>
        <end position="45"/>
    </location>
</feature>
<dbReference type="EMBL" id="KQ964420">
    <property type="protein sequence ID" value="KXN74811.1"/>
    <property type="molecule type" value="Genomic_DNA"/>
</dbReference>
<protein>
    <submittedName>
        <fullName evidence="2">Uncharacterized protein</fullName>
    </submittedName>
</protein>
<feature type="compositionally biased region" description="Polar residues" evidence="1">
    <location>
        <begin position="138"/>
        <end position="174"/>
    </location>
</feature>
<sequence length="228" mass="25162">SVKSRNSILSYQSTSINTYPKLTETLQRSKSNRSSQNGRNSHTSLGEIMKPFQELGQDKSQITDEPSAISKDSKDIDQLNLDSFQTPSTIYRTPLSTHVTVDLPTTPNTQLVSSPKEFDASQLDESTILNLFPRVRSKPNSRANSRKGSISPTSSPTQRKIVTSPSTSNQSPAQQKLGALITPRMVPIPTTPVAEDIKPDDLLNKLRQGLKKTGIKMIPDDQEEQNQS</sequence>
<reference evidence="2 3" key="1">
    <citation type="journal article" date="2015" name="Genome Biol. Evol.">
        <title>Phylogenomic analyses indicate that early fungi evolved digesting cell walls of algal ancestors of land plants.</title>
        <authorList>
            <person name="Chang Y."/>
            <person name="Wang S."/>
            <person name="Sekimoto S."/>
            <person name="Aerts A.L."/>
            <person name="Choi C."/>
            <person name="Clum A."/>
            <person name="LaButti K.M."/>
            <person name="Lindquist E.A."/>
            <person name="Yee Ngan C."/>
            <person name="Ohm R.A."/>
            <person name="Salamov A.A."/>
            <person name="Grigoriev I.V."/>
            <person name="Spatafora J.W."/>
            <person name="Berbee M.L."/>
        </authorList>
    </citation>
    <scope>NUCLEOTIDE SEQUENCE [LARGE SCALE GENOMIC DNA]</scope>
    <source>
        <strain evidence="2 3">NRRL 28638</strain>
    </source>
</reference>
<proteinExistence type="predicted"/>
<evidence type="ECO:0000313" key="3">
    <source>
        <dbReference type="Proteomes" id="UP000070444"/>
    </source>
</evidence>
<name>A0A137PIP2_CONC2</name>
<feature type="non-terminal residue" evidence="2">
    <location>
        <position position="1"/>
    </location>
</feature>
<evidence type="ECO:0000256" key="1">
    <source>
        <dbReference type="SAM" id="MobiDB-lite"/>
    </source>
</evidence>
<keyword evidence="3" id="KW-1185">Reference proteome</keyword>
<evidence type="ECO:0000313" key="2">
    <source>
        <dbReference type="EMBL" id="KXN74811.1"/>
    </source>
</evidence>
<accession>A0A137PIP2</accession>